<evidence type="ECO:0000313" key="1">
    <source>
        <dbReference type="EMBL" id="HGW94712.1"/>
    </source>
</evidence>
<proteinExistence type="predicted"/>
<sequence length="82" mass="9053">MILLPGDPGFEETLSILPFGWCSVANATNGEFAFVARAGNGGLLEAVPWDEVEEYVEGGEWDERLQEIGEDDDEECLETFLI</sequence>
<accession>A0A832H5L3</accession>
<protein>
    <submittedName>
        <fullName evidence="1">Uncharacterized protein</fullName>
    </submittedName>
</protein>
<gene>
    <name evidence="1" type="ORF">ENR47_10585</name>
</gene>
<comment type="caution">
    <text evidence="1">The sequence shown here is derived from an EMBL/GenBank/DDBJ whole genome shotgun (WGS) entry which is preliminary data.</text>
</comment>
<reference evidence="1" key="1">
    <citation type="journal article" date="2020" name="mSystems">
        <title>Genome- and Community-Level Interaction Insights into Carbon Utilization and Element Cycling Functions of Hydrothermarchaeota in Hydrothermal Sediment.</title>
        <authorList>
            <person name="Zhou Z."/>
            <person name="Liu Y."/>
            <person name="Xu W."/>
            <person name="Pan J."/>
            <person name="Luo Z.H."/>
            <person name="Li M."/>
        </authorList>
    </citation>
    <scope>NUCLEOTIDE SEQUENCE [LARGE SCALE GENOMIC DNA]</scope>
    <source>
        <strain evidence="1">SpSt-402</strain>
    </source>
</reference>
<organism evidence="1">
    <name type="scientific">Oscillatoriales cyanobacterium SpSt-402</name>
    <dbReference type="NCBI Taxonomy" id="2282168"/>
    <lineage>
        <taxon>Bacteria</taxon>
        <taxon>Bacillati</taxon>
        <taxon>Cyanobacteriota</taxon>
        <taxon>Cyanophyceae</taxon>
        <taxon>Oscillatoriophycideae</taxon>
        <taxon>Oscillatoriales</taxon>
    </lineage>
</organism>
<dbReference type="EMBL" id="DSRD01000663">
    <property type="protein sequence ID" value="HGW94712.1"/>
    <property type="molecule type" value="Genomic_DNA"/>
</dbReference>
<name>A0A832H5L3_9CYAN</name>
<dbReference type="AlphaFoldDB" id="A0A832H5L3"/>